<dbReference type="AlphaFoldDB" id="A0A554A3U8"/>
<reference evidence="2 3" key="1">
    <citation type="submission" date="2019-07" db="EMBL/GenBank/DDBJ databases">
        <authorList>
            <person name="Park Y.J."/>
            <person name="Jeong S.E."/>
            <person name="Jung H.S."/>
        </authorList>
    </citation>
    <scope>NUCLEOTIDE SEQUENCE [LARGE SCALE GENOMIC DNA]</scope>
    <source>
        <strain evidence="3">P16(2019)</strain>
    </source>
</reference>
<dbReference type="GO" id="GO:0016740">
    <property type="term" value="F:transferase activity"/>
    <property type="evidence" value="ECO:0007669"/>
    <property type="project" value="UniProtKB-KW"/>
</dbReference>
<evidence type="ECO:0000313" key="3">
    <source>
        <dbReference type="Proteomes" id="UP000318521"/>
    </source>
</evidence>
<dbReference type="OrthoDB" id="153025at2"/>
<keyword evidence="2" id="KW-0808">Transferase</keyword>
<feature type="domain" description="Glycosyltransferase 2-like" evidence="1">
    <location>
        <begin position="3"/>
        <end position="128"/>
    </location>
</feature>
<proteinExistence type="predicted"/>
<dbReference type="InterPro" id="IPR001173">
    <property type="entry name" value="Glyco_trans_2-like"/>
</dbReference>
<name>A0A554A3U8_9BACI</name>
<dbReference type="Pfam" id="PF00535">
    <property type="entry name" value="Glycos_transf_2"/>
    <property type="match status" value="1"/>
</dbReference>
<keyword evidence="3" id="KW-1185">Reference proteome</keyword>
<dbReference type="PANTHER" id="PTHR43685:SF3">
    <property type="entry name" value="SLR2126 PROTEIN"/>
    <property type="match status" value="1"/>
</dbReference>
<dbReference type="CDD" id="cd00761">
    <property type="entry name" value="Glyco_tranf_GTA_type"/>
    <property type="match status" value="1"/>
</dbReference>
<sequence length="265" mass="30987">MLSIIIPTLGQRVEEFRRLCKSLEEQTNQSFEVIVTSQDHHKKVGELLQTFSFSYQHVTLHRRGLSYARNEGLKMIKGDYVTFSDDDCWYPSDMVERVERFFLDHQKPVVCFQIYDPISQQSYKNYPLQKKDSVSTKDLFRKSSIEIFVHVTNVDKRYLRFDERFGLGAEHPSGEENIFLVGLKRAGYEISYIPVPIVYHLKPTHESRLAEKTMISKGALFAVLYNKPIDMLMLTVLFAKKIPHLKRPFSTYIKAVRLALQIEKK</sequence>
<accession>A0A554A3U8</accession>
<evidence type="ECO:0000313" key="2">
    <source>
        <dbReference type="EMBL" id="TSB48371.1"/>
    </source>
</evidence>
<dbReference type="Proteomes" id="UP000318521">
    <property type="component" value="Unassembled WGS sequence"/>
</dbReference>
<protein>
    <submittedName>
        <fullName evidence="2">Glycosyltransferase family 2 protein</fullName>
    </submittedName>
</protein>
<dbReference type="PANTHER" id="PTHR43685">
    <property type="entry name" value="GLYCOSYLTRANSFERASE"/>
    <property type="match status" value="1"/>
</dbReference>
<comment type="caution">
    <text evidence="2">The sequence shown here is derived from an EMBL/GenBank/DDBJ whole genome shotgun (WGS) entry which is preliminary data.</text>
</comment>
<dbReference type="InterPro" id="IPR029044">
    <property type="entry name" value="Nucleotide-diphossugar_trans"/>
</dbReference>
<dbReference type="SUPFAM" id="SSF53448">
    <property type="entry name" value="Nucleotide-diphospho-sugar transferases"/>
    <property type="match status" value="1"/>
</dbReference>
<gene>
    <name evidence="2" type="ORF">FN960_02110</name>
</gene>
<organism evidence="2 3">
    <name type="scientific">Alkalicoccobacillus porphyridii</name>
    <dbReference type="NCBI Taxonomy" id="2597270"/>
    <lineage>
        <taxon>Bacteria</taxon>
        <taxon>Bacillati</taxon>
        <taxon>Bacillota</taxon>
        <taxon>Bacilli</taxon>
        <taxon>Bacillales</taxon>
        <taxon>Bacillaceae</taxon>
        <taxon>Alkalicoccobacillus</taxon>
    </lineage>
</organism>
<dbReference type="RefSeq" id="WP_143846716.1">
    <property type="nucleotide sequence ID" value="NZ_VLXZ01000001.1"/>
</dbReference>
<dbReference type="EMBL" id="VLXZ01000001">
    <property type="protein sequence ID" value="TSB48371.1"/>
    <property type="molecule type" value="Genomic_DNA"/>
</dbReference>
<evidence type="ECO:0000259" key="1">
    <source>
        <dbReference type="Pfam" id="PF00535"/>
    </source>
</evidence>
<dbReference type="InterPro" id="IPR050834">
    <property type="entry name" value="Glycosyltransf_2"/>
</dbReference>
<dbReference type="Gene3D" id="3.90.550.10">
    <property type="entry name" value="Spore Coat Polysaccharide Biosynthesis Protein SpsA, Chain A"/>
    <property type="match status" value="1"/>
</dbReference>